<dbReference type="AlphaFoldDB" id="A0AAF0JC97"/>
<name>A0AAF0JC97_9BASI</name>
<feature type="compositionally biased region" description="Basic and acidic residues" evidence="1">
    <location>
        <begin position="1"/>
        <end position="31"/>
    </location>
</feature>
<proteinExistence type="predicted"/>
<evidence type="ECO:0000256" key="1">
    <source>
        <dbReference type="SAM" id="MobiDB-lite"/>
    </source>
</evidence>
<dbReference type="GeneID" id="85227986"/>
<dbReference type="GO" id="GO:0000340">
    <property type="term" value="F:RNA 7-methylguanosine cap binding"/>
    <property type="evidence" value="ECO:0007669"/>
    <property type="project" value="InterPro"/>
</dbReference>
<gene>
    <name evidence="2" type="ORF">MJAP1_004335</name>
</gene>
<organism evidence="2 3">
    <name type="scientific">Malassezia japonica</name>
    <dbReference type="NCBI Taxonomy" id="223818"/>
    <lineage>
        <taxon>Eukaryota</taxon>
        <taxon>Fungi</taxon>
        <taxon>Dikarya</taxon>
        <taxon>Basidiomycota</taxon>
        <taxon>Ustilaginomycotina</taxon>
        <taxon>Malasseziomycetes</taxon>
        <taxon>Malasseziales</taxon>
        <taxon>Malasseziaceae</taxon>
        <taxon>Malassezia</taxon>
    </lineage>
</organism>
<evidence type="ECO:0000313" key="2">
    <source>
        <dbReference type="EMBL" id="WFD41338.1"/>
    </source>
</evidence>
<protein>
    <submittedName>
        <fullName evidence="2">Uncharacterized protein</fullName>
    </submittedName>
</protein>
<dbReference type="EMBL" id="CP119966">
    <property type="protein sequence ID" value="WFD41338.1"/>
    <property type="molecule type" value="Genomic_DNA"/>
</dbReference>
<dbReference type="Proteomes" id="UP001217754">
    <property type="component" value="Chromosome 9"/>
</dbReference>
<feature type="compositionally biased region" description="Basic and acidic residues" evidence="1">
    <location>
        <begin position="345"/>
        <end position="358"/>
    </location>
</feature>
<accession>A0AAF0JC97</accession>
<dbReference type="GO" id="GO:0005634">
    <property type="term" value="C:nucleus"/>
    <property type="evidence" value="ECO:0007669"/>
    <property type="project" value="TreeGrafter"/>
</dbReference>
<dbReference type="Pfam" id="PF10309">
    <property type="entry name" value="NCBP3"/>
    <property type="match status" value="1"/>
</dbReference>
<dbReference type="PANTHER" id="PTHR16291">
    <property type="entry name" value="NUCLEAR CAP-BINDING PROTEIN SUBUNIT 3"/>
    <property type="match status" value="1"/>
</dbReference>
<evidence type="ECO:0000313" key="3">
    <source>
        <dbReference type="Proteomes" id="UP001217754"/>
    </source>
</evidence>
<dbReference type="InterPro" id="IPR019416">
    <property type="entry name" value="NCBP3"/>
</dbReference>
<dbReference type="RefSeq" id="XP_060124235.1">
    <property type="nucleotide sequence ID" value="XM_060268252.1"/>
</dbReference>
<reference evidence="2" key="1">
    <citation type="submission" date="2023-03" db="EMBL/GenBank/DDBJ databases">
        <title>Mating type loci evolution in Malassezia.</title>
        <authorList>
            <person name="Coelho M.A."/>
        </authorList>
    </citation>
    <scope>NUCLEOTIDE SEQUENCE</scope>
    <source>
        <strain evidence="2">CBS 9431</strain>
    </source>
</reference>
<feature type="region of interest" description="Disordered" evidence="1">
    <location>
        <begin position="144"/>
        <end position="167"/>
    </location>
</feature>
<feature type="compositionally biased region" description="Basic and acidic residues" evidence="1">
    <location>
        <begin position="38"/>
        <end position="57"/>
    </location>
</feature>
<keyword evidence="3" id="KW-1185">Reference proteome</keyword>
<dbReference type="GO" id="GO:0003729">
    <property type="term" value="F:mRNA binding"/>
    <property type="evidence" value="ECO:0007669"/>
    <property type="project" value="InterPro"/>
</dbReference>
<feature type="compositionally biased region" description="Basic and acidic residues" evidence="1">
    <location>
        <begin position="366"/>
        <end position="375"/>
    </location>
</feature>
<feature type="region of interest" description="Disordered" evidence="1">
    <location>
        <begin position="286"/>
        <end position="393"/>
    </location>
</feature>
<feature type="region of interest" description="Disordered" evidence="1">
    <location>
        <begin position="1"/>
        <end position="76"/>
    </location>
</feature>
<sequence>MDEEEAHRASVEERAEERAEEHEGEEPRRILYEIPQEMAHEAEEERAVEAVADEKPVQEAPDAGAPPPPPPSVEQGDKLRIDALHLEGEAISQLSTSRLMAYVAHTGSRAKGIEWINDMRCVLVFDTYGDALEGLQRIELQMDDTEMSDGPPAPAPSELATPEAVESLSSETLQPLLRPRLAMAFPSALYNPIEKQSLEELPDVQAKLEEARARLDNSTEPIPEIYKDMELEELEKKTLTRDLRRVKQLRQSLWIRFALMHHDTKAPRSAQRSNWYRQHGRSAGKDIVPRLLQVGEHASSRRRRGGRDELFSTERRYDDHDPYANPRSEQRRGHDWDEDYTPRSLLDRIGGDRDDSARRPRSRSASPERGDDVRIRGRGSVRAPRARMNGWDD</sequence>
<feature type="compositionally biased region" description="Basic and acidic residues" evidence="1">
    <location>
        <begin position="306"/>
        <end position="335"/>
    </location>
</feature>
<dbReference type="PANTHER" id="PTHR16291:SF0">
    <property type="entry name" value="NUCLEAR CAP-BINDING PROTEIN SUBUNIT 3"/>
    <property type="match status" value="1"/>
</dbReference>